<name>A0A9W8BI08_9FUNG</name>
<dbReference type="PANTHER" id="PTHR14281">
    <property type="entry name" value="KINETOCHORE PROTEIN SPC25-RELATED"/>
    <property type="match status" value="1"/>
</dbReference>
<evidence type="ECO:0000256" key="8">
    <source>
        <dbReference type="ARBA" id="ARBA00023328"/>
    </source>
</evidence>
<dbReference type="InterPro" id="IPR013255">
    <property type="entry name" value="Spc25_C"/>
</dbReference>
<keyword evidence="3 9" id="KW-0132">Cell division</keyword>
<keyword evidence="7 9" id="KW-0131">Cell cycle</keyword>
<comment type="subcellular location">
    <subcellularLocation>
        <location evidence="9">Nucleus</location>
    </subcellularLocation>
    <subcellularLocation>
        <location evidence="9">Chromosome</location>
        <location evidence="9">Centromere</location>
        <location evidence="9">Kinetochore</location>
    </subcellularLocation>
</comment>
<dbReference type="FunFam" id="3.30.457.50:FF:000001">
    <property type="entry name" value="Probable kinetochore protein spc25"/>
    <property type="match status" value="1"/>
</dbReference>
<keyword evidence="4 9" id="KW-0498">Mitosis</keyword>
<proteinExistence type="inferred from homology"/>
<evidence type="ECO:0000256" key="10">
    <source>
        <dbReference type="SAM" id="Coils"/>
    </source>
</evidence>
<dbReference type="GO" id="GO:0005634">
    <property type="term" value="C:nucleus"/>
    <property type="evidence" value="ECO:0007669"/>
    <property type="project" value="UniProtKB-SubCell"/>
</dbReference>
<reference evidence="12" key="1">
    <citation type="submission" date="2022-07" db="EMBL/GenBank/DDBJ databases">
        <title>Phylogenomic reconstructions and comparative analyses of Kickxellomycotina fungi.</title>
        <authorList>
            <person name="Reynolds N.K."/>
            <person name="Stajich J.E."/>
            <person name="Barry K."/>
            <person name="Grigoriev I.V."/>
            <person name="Crous P."/>
            <person name="Smith M.E."/>
        </authorList>
    </citation>
    <scope>NUCLEOTIDE SEQUENCE</scope>
    <source>
        <strain evidence="12">IMI 214461</strain>
    </source>
</reference>
<feature type="domain" description="Chromosome segregation protein Spc25 C-terminal" evidence="11">
    <location>
        <begin position="217"/>
        <end position="286"/>
    </location>
</feature>
<dbReference type="CDD" id="cd23784">
    <property type="entry name" value="RWD_Spc25"/>
    <property type="match status" value="1"/>
</dbReference>
<organism evidence="12 13">
    <name type="scientific">Coemansia thaxteri</name>
    <dbReference type="NCBI Taxonomy" id="2663907"/>
    <lineage>
        <taxon>Eukaryota</taxon>
        <taxon>Fungi</taxon>
        <taxon>Fungi incertae sedis</taxon>
        <taxon>Zoopagomycota</taxon>
        <taxon>Kickxellomycotina</taxon>
        <taxon>Kickxellomycetes</taxon>
        <taxon>Kickxellales</taxon>
        <taxon>Kickxellaceae</taxon>
        <taxon>Coemansia</taxon>
    </lineage>
</organism>
<dbReference type="GO" id="GO:0051301">
    <property type="term" value="P:cell division"/>
    <property type="evidence" value="ECO:0007669"/>
    <property type="project" value="UniProtKB-UniRule"/>
</dbReference>
<evidence type="ECO:0000256" key="2">
    <source>
        <dbReference type="ARBA" id="ARBA00022454"/>
    </source>
</evidence>
<evidence type="ECO:0000256" key="7">
    <source>
        <dbReference type="ARBA" id="ARBA00023306"/>
    </source>
</evidence>
<dbReference type="InterPro" id="IPR045143">
    <property type="entry name" value="Spc25"/>
</dbReference>
<comment type="caution">
    <text evidence="12">The sequence shown here is derived from an EMBL/GenBank/DDBJ whole genome shotgun (WGS) entry which is preliminary data.</text>
</comment>
<gene>
    <name evidence="12" type="primary">SPC25</name>
    <name evidence="12" type="ORF">H4R26_000206</name>
</gene>
<evidence type="ECO:0000313" key="12">
    <source>
        <dbReference type="EMBL" id="KAJ2008429.1"/>
    </source>
</evidence>
<keyword evidence="6 10" id="KW-0175">Coiled coil</keyword>
<evidence type="ECO:0000256" key="5">
    <source>
        <dbReference type="ARBA" id="ARBA00022838"/>
    </source>
</evidence>
<evidence type="ECO:0000256" key="9">
    <source>
        <dbReference type="RuleBase" id="RU367150"/>
    </source>
</evidence>
<dbReference type="PANTHER" id="PTHR14281:SF0">
    <property type="entry name" value="KINETOCHORE PROTEIN SPC25"/>
    <property type="match status" value="1"/>
</dbReference>
<dbReference type="Gene3D" id="3.30.457.50">
    <property type="entry name" value="Chromosome segregation protein Spc25"/>
    <property type="match status" value="1"/>
</dbReference>
<keyword evidence="13" id="KW-1185">Reference proteome</keyword>
<evidence type="ECO:0000256" key="3">
    <source>
        <dbReference type="ARBA" id="ARBA00022618"/>
    </source>
</evidence>
<dbReference type="EMBL" id="JANBQF010000005">
    <property type="protein sequence ID" value="KAJ2008429.1"/>
    <property type="molecule type" value="Genomic_DNA"/>
</dbReference>
<evidence type="ECO:0000256" key="4">
    <source>
        <dbReference type="ARBA" id="ARBA00022776"/>
    </source>
</evidence>
<evidence type="ECO:0000259" key="11">
    <source>
        <dbReference type="Pfam" id="PF08234"/>
    </source>
</evidence>
<comment type="subunit">
    <text evidence="9">Component of the NDC80 complex.</text>
</comment>
<feature type="coiled-coil region" evidence="10">
    <location>
        <begin position="156"/>
        <end position="183"/>
    </location>
</feature>
<evidence type="ECO:0000256" key="6">
    <source>
        <dbReference type="ARBA" id="ARBA00023054"/>
    </source>
</evidence>
<keyword evidence="8 9" id="KW-0137">Centromere</keyword>
<evidence type="ECO:0000313" key="13">
    <source>
        <dbReference type="Proteomes" id="UP001150907"/>
    </source>
</evidence>
<comment type="similarity">
    <text evidence="1 9">Belongs to the SPC25 family.</text>
</comment>
<keyword evidence="5 9" id="KW-0995">Kinetochore</keyword>
<dbReference type="Proteomes" id="UP001150907">
    <property type="component" value="Unassembled WGS sequence"/>
</dbReference>
<sequence length="294" mass="33848">MTPGRRDHLLPSFNSPASAKLGRLLESAYDKGGGASLQQEELPREIIDGLATTAVSSTSEEYDPPRVWFQRDEDKRQNDEFTRKVDEMVTELKRLVRERRTEHEHRVAESAEREARMARDMDSLESENSNILEALKQELGSEDALSTVIGKLQIRQRQGSESVAQLEKRKAKLESELRRRQQVIAEKRAVLEEQASKNQPEVEFFERNMGLSMVGGGHGDSLTFVFTLISVTEPLRPFSLTVDLSQREYRVTKCMPNVDGLQAHVDWVNKSRDFFEFLKRARREFVEHYHNESL</sequence>
<dbReference type="OrthoDB" id="6353017at2759"/>
<dbReference type="Pfam" id="PF08234">
    <property type="entry name" value="Spindle_Spc25"/>
    <property type="match status" value="1"/>
</dbReference>
<dbReference type="AlphaFoldDB" id="A0A9W8BI08"/>
<protein>
    <recommendedName>
        <fullName evidence="9">Kinetochore protein SPC25</fullName>
    </recommendedName>
</protein>
<evidence type="ECO:0000256" key="1">
    <source>
        <dbReference type="ARBA" id="ARBA00006379"/>
    </source>
</evidence>
<comment type="function">
    <text evidence="9">Acts as a component of the essential kinetochore-associated NDC80 complex, which is required for chromosome segregation and spindle checkpoint activity.</text>
</comment>
<keyword evidence="9" id="KW-0539">Nucleus</keyword>
<dbReference type="GO" id="GO:0007059">
    <property type="term" value="P:chromosome segregation"/>
    <property type="evidence" value="ECO:0007669"/>
    <property type="project" value="InterPro"/>
</dbReference>
<keyword evidence="2 9" id="KW-0158">Chromosome</keyword>
<dbReference type="GO" id="GO:0031262">
    <property type="term" value="C:Ndc80 complex"/>
    <property type="evidence" value="ECO:0007669"/>
    <property type="project" value="InterPro"/>
</dbReference>
<accession>A0A9W8BI08</accession>